<dbReference type="AlphaFoldDB" id="A0A9Q0S3Y0"/>
<reference evidence="1" key="1">
    <citation type="submission" date="2022-07" db="EMBL/GenBank/DDBJ databases">
        <authorList>
            <person name="Trinca V."/>
            <person name="Uliana J.V.C."/>
            <person name="Torres T.T."/>
            <person name="Ward R.J."/>
            <person name="Monesi N."/>
        </authorList>
    </citation>
    <scope>NUCLEOTIDE SEQUENCE</scope>
    <source>
        <strain evidence="1">HSMRA1968</strain>
        <tissue evidence="1">Whole embryos</tissue>
    </source>
</reference>
<evidence type="ECO:0000313" key="2">
    <source>
        <dbReference type="Proteomes" id="UP001151699"/>
    </source>
</evidence>
<comment type="caution">
    <text evidence="1">The sequence shown here is derived from an EMBL/GenBank/DDBJ whole genome shotgun (WGS) entry which is preliminary data.</text>
</comment>
<dbReference type="EMBL" id="WJQU01000002">
    <property type="protein sequence ID" value="KAJ6642595.1"/>
    <property type="molecule type" value="Genomic_DNA"/>
</dbReference>
<evidence type="ECO:0000313" key="1">
    <source>
        <dbReference type="EMBL" id="KAJ6642595.1"/>
    </source>
</evidence>
<keyword evidence="2" id="KW-1185">Reference proteome</keyword>
<sequence>MTHTFRIRPHEKQIPVRCTTIRLNSRGLIRAPYYQDHCNPYRQTSLEADGNNNFIALSTSNSRSNSLSLPLEIWSTNATDEDSIHSIFDSLPKQKQPISVVKLYNRSITTMGSYELHMMNRHEGHYIHCHLVRNEDIPEDLA</sequence>
<gene>
    <name evidence="1" type="ORF">Bhyg_07548</name>
</gene>
<accession>A0A9Q0S3Y0</accession>
<organism evidence="1 2">
    <name type="scientific">Pseudolycoriella hygida</name>
    <dbReference type="NCBI Taxonomy" id="35572"/>
    <lineage>
        <taxon>Eukaryota</taxon>
        <taxon>Metazoa</taxon>
        <taxon>Ecdysozoa</taxon>
        <taxon>Arthropoda</taxon>
        <taxon>Hexapoda</taxon>
        <taxon>Insecta</taxon>
        <taxon>Pterygota</taxon>
        <taxon>Neoptera</taxon>
        <taxon>Endopterygota</taxon>
        <taxon>Diptera</taxon>
        <taxon>Nematocera</taxon>
        <taxon>Sciaroidea</taxon>
        <taxon>Sciaridae</taxon>
        <taxon>Pseudolycoriella</taxon>
    </lineage>
</organism>
<name>A0A9Q0S3Y0_9DIPT</name>
<proteinExistence type="predicted"/>
<dbReference type="Proteomes" id="UP001151699">
    <property type="component" value="Chromosome B"/>
</dbReference>
<protein>
    <submittedName>
        <fullName evidence="1">Uncharacterized protein</fullName>
    </submittedName>
</protein>